<dbReference type="InterPro" id="IPR019546">
    <property type="entry name" value="TAT_signal_bac_arc"/>
</dbReference>
<proteinExistence type="predicted"/>
<reference evidence="1" key="1">
    <citation type="submission" date="2022-09" db="EMBL/GenBank/DDBJ databases">
        <title>Diverse halophilic archaea isolated from saline environments.</title>
        <authorList>
            <person name="Cui H.-L."/>
        </authorList>
    </citation>
    <scope>NUCLEOTIDE SEQUENCE</scope>
    <source>
        <strain evidence="1">ZS-35-S2</strain>
    </source>
</reference>
<dbReference type="GeneID" id="74942795"/>
<dbReference type="Proteomes" id="UP001057580">
    <property type="component" value="Chromosome"/>
</dbReference>
<evidence type="ECO:0000313" key="1">
    <source>
        <dbReference type="EMBL" id="UWM56645.1"/>
    </source>
</evidence>
<dbReference type="KEGG" id="ssai:N0B31_10195"/>
<dbReference type="NCBIfam" id="TIGR01409">
    <property type="entry name" value="TAT_signal_seq"/>
    <property type="match status" value="1"/>
</dbReference>
<gene>
    <name evidence="1" type="ORF">N0B31_10195</name>
</gene>
<evidence type="ECO:0000313" key="2">
    <source>
        <dbReference type="Proteomes" id="UP001057580"/>
    </source>
</evidence>
<protein>
    <submittedName>
        <fullName evidence="1">Twin-arginine translocation signal domain-containing protein</fullName>
    </submittedName>
</protein>
<dbReference type="PROSITE" id="PS51318">
    <property type="entry name" value="TAT"/>
    <property type="match status" value="1"/>
</dbReference>
<sequence>MKDDASTRRDFLRGVGAATALYAGTGVVSADHTADPDGDADDEYWNAKPSGVTISYDEALLSEYQPYLRVSHLNEQPVGMYAWVVDSTDRDTQALVYWTYYALQTGLSSADSHVQDREPIYVFRDTDTGQIEEVVYSGYHWLAARTPTPQTSGNHPMMYVVKPWHHYVGASDSGRQIDLQPLHDVFGSWLVNGWAEHLAPGTVTNPWGMRSRESWWRRSSFDFSFAETFAQVNLLLGRKGADTTDL</sequence>
<dbReference type="AlphaFoldDB" id="A0A9E7R670"/>
<name>A0A9E7R670_9EURY</name>
<organism evidence="1 2">
    <name type="scientific">Salinirubellus salinus</name>
    <dbReference type="NCBI Taxonomy" id="1364945"/>
    <lineage>
        <taxon>Archaea</taxon>
        <taxon>Methanobacteriati</taxon>
        <taxon>Methanobacteriota</taxon>
        <taxon>Stenosarchaea group</taxon>
        <taxon>Halobacteria</taxon>
        <taxon>Halobacteriales</taxon>
        <taxon>Natronomonadaceae</taxon>
        <taxon>Salinirubellus</taxon>
    </lineage>
</organism>
<dbReference type="EMBL" id="CP104003">
    <property type="protein sequence ID" value="UWM56645.1"/>
    <property type="molecule type" value="Genomic_DNA"/>
</dbReference>
<accession>A0A9E7R670</accession>
<dbReference type="InterPro" id="IPR006311">
    <property type="entry name" value="TAT_signal"/>
</dbReference>
<keyword evidence="2" id="KW-1185">Reference proteome</keyword>
<dbReference type="RefSeq" id="WP_260643759.1">
    <property type="nucleotide sequence ID" value="NZ_CP104003.1"/>
</dbReference>